<accession>A0A6B9J8Z2</accession>
<dbReference type="InterPro" id="IPR057083">
    <property type="entry name" value="Baseplate_wedge"/>
</dbReference>
<sequence length="641" mass="74336">MINAPDIKRFIPKHYLKEYPIFVEFLQEYFNYLHRVRLLTPDLENKLREILTDERDIDLLRNLKNEVDTLRDQRNFTNKPEKNIVVKLKDGRILATNDGRMVAFQENNKIEINAINSDRDFETEFDSIRKGVYGIDQKRFIRIFKDLKSIAGSQQIIKLFFSWLYDGEINVYYPKIDIAKLDDNAVLDGRQKLRDDVFYSEFSYQVQAYGRQLVPVVEPYHEIYKKHFHPAGFSLFIENNKPSSVRPYDFPLLIPSGAPNSFYRLGEVITVEKGEEIYLRTLQDLDISLTIDGPLFDDILIKDNKIIFNENLWNVRYDGQLIYNGYLLQIDGNFHDYNFVYKGDEPYVVDSFLKSKIDGDKSGVVPINNIKHLNTIGEVIIEYRINNLSSNGVPAYGIKNKKLPQLCGLYHLDEKATQRVTMGLKPNSKYMIYVNGADTIGKISLAVGTTEFIVFDVSEEKSSYIFLDTPETINSEDINVTSIDGASKLQIIVYEINPKVLYFQRDLEEDFGLTGFWVNSRGENVEVISRLVTVLEINANDLVRYVKLTLPKSMGSNYRRLEYLIDQIGDGVDNVEADFNSFEKFINEELPNSLGYSKERIIVSVDKLIYMMQSVSNDINWFDNFVNEELPYSLNNQNLED</sequence>
<organism evidence="1 2">
    <name type="scientific">Vibrio phage vB_VchM_Kuja</name>
    <dbReference type="NCBI Taxonomy" id="2686437"/>
    <lineage>
        <taxon>Viruses</taxon>
        <taxon>Duplodnaviria</taxon>
        <taxon>Heunggongvirae</taxon>
        <taxon>Uroviricota</taxon>
        <taxon>Caudoviricetes</taxon>
        <taxon>Pantevenvirales</taxon>
        <taxon>Ackermannviridae</taxon>
        <taxon>Kujavirus</taxon>
        <taxon>Kujavirus kuja</taxon>
    </lineage>
</organism>
<name>A0A6B9J8Z2_9CAUD</name>
<evidence type="ECO:0000313" key="1">
    <source>
        <dbReference type="EMBL" id="QGZ15993.1"/>
    </source>
</evidence>
<evidence type="ECO:0000313" key="2">
    <source>
        <dbReference type="Proteomes" id="UP000433471"/>
    </source>
</evidence>
<dbReference type="Proteomes" id="UP000433471">
    <property type="component" value="Segment"/>
</dbReference>
<protein>
    <submittedName>
        <fullName evidence="1">Uncharacterized protein</fullName>
    </submittedName>
</protein>
<gene>
    <name evidence="1" type="ORF">Kuja_0020</name>
</gene>
<reference evidence="1 2" key="1">
    <citation type="submission" date="2019-11" db="EMBL/GenBank/DDBJ databases">
        <title>Characterization of a novel member of the family Ackermannviridae.</title>
        <authorList>
            <person name="Maina A.N."/>
            <person name="Mwaura F.B."/>
            <person name="Jumba M."/>
        </authorList>
    </citation>
    <scope>NUCLEOTIDE SEQUENCE [LARGE SCALE GENOMIC DNA]</scope>
</reference>
<dbReference type="EMBL" id="MN718199">
    <property type="protein sequence ID" value="QGZ15993.1"/>
    <property type="molecule type" value="Genomic_DNA"/>
</dbReference>
<proteinExistence type="predicted"/>
<dbReference type="Pfam" id="PF23786">
    <property type="entry name" value="Baseplate_wedge"/>
    <property type="match status" value="1"/>
</dbReference>
<keyword evidence="2" id="KW-1185">Reference proteome</keyword>